<dbReference type="RefSeq" id="WP_179614748.1">
    <property type="nucleotide sequence ID" value="NZ_CP059163.1"/>
</dbReference>
<dbReference type="Proteomes" id="UP000516957">
    <property type="component" value="Unassembled WGS sequence"/>
</dbReference>
<feature type="transmembrane region" description="Helical" evidence="1">
    <location>
        <begin position="151"/>
        <end position="169"/>
    </location>
</feature>
<feature type="transmembrane region" description="Helical" evidence="1">
    <location>
        <begin position="219"/>
        <end position="237"/>
    </location>
</feature>
<sequence length="238" mass="25022">MSSGTTVGPATPATARPAVRVVAWALVVLWLAVSAAAVLTGARSSTYDDLERALRDGTVTEVAVVGGLTVGVRGRATVRLEWREGWLLRRASVEERAPARDGADVRRARGTTVVAAPVADRLRELQPGVEVEHRDFAPSGLSVWGIPVPVWLSWTFLVATAGTLAVLAATPGPWRATRWAWFWLLWTLPPLGLLAFLLLGGPSGLAAPAPGARRLGGGWAFVLLLVLGGGTVLGGTFV</sequence>
<proteinExistence type="predicted"/>
<reference evidence="2 3" key="1">
    <citation type="submission" date="2020-07" db="EMBL/GenBank/DDBJ databases">
        <title>Sequencing the genomes of 1000 actinobacteria strains.</title>
        <authorList>
            <person name="Klenk H.-P."/>
        </authorList>
    </citation>
    <scope>NUCLEOTIDE SEQUENCE [LARGE SCALE GENOMIC DNA]</scope>
    <source>
        <strain evidence="2 3">DSM 18965</strain>
    </source>
</reference>
<protein>
    <submittedName>
        <fullName evidence="2">Uncharacterized protein</fullName>
    </submittedName>
</protein>
<feature type="transmembrane region" description="Helical" evidence="1">
    <location>
        <begin position="21"/>
        <end position="42"/>
    </location>
</feature>
<name>A0A7Y9EZL5_9ACTN</name>
<evidence type="ECO:0000313" key="3">
    <source>
        <dbReference type="Proteomes" id="UP000516957"/>
    </source>
</evidence>
<dbReference type="EMBL" id="JACCBE010000001">
    <property type="protein sequence ID" value="NYD56910.1"/>
    <property type="molecule type" value="Genomic_DNA"/>
</dbReference>
<keyword evidence="1" id="KW-0812">Transmembrane</keyword>
<dbReference type="AlphaFoldDB" id="A0A7Y9EZL5"/>
<organism evidence="2 3">
    <name type="scientific">Nocardioides marinisabuli</name>
    <dbReference type="NCBI Taxonomy" id="419476"/>
    <lineage>
        <taxon>Bacteria</taxon>
        <taxon>Bacillati</taxon>
        <taxon>Actinomycetota</taxon>
        <taxon>Actinomycetes</taxon>
        <taxon>Propionibacteriales</taxon>
        <taxon>Nocardioidaceae</taxon>
        <taxon>Nocardioides</taxon>
    </lineage>
</organism>
<keyword evidence="1" id="KW-0472">Membrane</keyword>
<keyword evidence="3" id="KW-1185">Reference proteome</keyword>
<gene>
    <name evidence="2" type="ORF">BKA08_001148</name>
</gene>
<evidence type="ECO:0000313" key="2">
    <source>
        <dbReference type="EMBL" id="NYD56910.1"/>
    </source>
</evidence>
<evidence type="ECO:0000256" key="1">
    <source>
        <dbReference type="SAM" id="Phobius"/>
    </source>
</evidence>
<accession>A0A7Y9EZL5</accession>
<comment type="caution">
    <text evidence="2">The sequence shown here is derived from an EMBL/GenBank/DDBJ whole genome shotgun (WGS) entry which is preliminary data.</text>
</comment>
<keyword evidence="1" id="KW-1133">Transmembrane helix</keyword>
<feature type="transmembrane region" description="Helical" evidence="1">
    <location>
        <begin position="181"/>
        <end position="199"/>
    </location>
</feature>